<protein>
    <recommendedName>
        <fullName evidence="3">Gp11</fullName>
    </recommendedName>
</protein>
<reference evidence="1 2" key="1">
    <citation type="journal article" date="2016" name="Virology">
        <title>The genomic content and context of auxiliary metabolic genes in marine cyanomyoviruses.</title>
        <authorList>
            <person name="Crummett L.T."/>
            <person name="Puxty R.J."/>
            <person name="Weihe C."/>
            <person name="Marston M.F."/>
            <person name="Martiny J.B."/>
        </authorList>
    </citation>
    <scope>NUCLEOTIDE SEQUENCE [LARGE SCALE GENOMIC DNA]</scope>
    <source>
        <strain evidence="1">0810PA29</strain>
    </source>
</reference>
<evidence type="ECO:0008006" key="3">
    <source>
        <dbReference type="Google" id="ProtNLM"/>
    </source>
</evidence>
<proteinExistence type="predicted"/>
<dbReference type="EMBL" id="KU686203">
    <property type="protein sequence ID" value="AOV59943.1"/>
    <property type="molecule type" value="Genomic_DNA"/>
</dbReference>
<evidence type="ECO:0000313" key="1">
    <source>
        <dbReference type="EMBL" id="AOV59943.1"/>
    </source>
</evidence>
<name>A0A1D8KMP9_9CAUD</name>
<gene>
    <name evidence="1" type="ORF">P29A0810_007</name>
</gene>
<evidence type="ECO:0000313" key="2">
    <source>
        <dbReference type="Proteomes" id="UP000224839"/>
    </source>
</evidence>
<organism evidence="1 2">
    <name type="scientific">Synechococcus phage S-CAM8</name>
    <dbReference type="NCBI Taxonomy" id="754038"/>
    <lineage>
        <taxon>Viruses</taxon>
        <taxon>Duplodnaviria</taxon>
        <taxon>Heunggongvirae</taxon>
        <taxon>Uroviricota</taxon>
        <taxon>Caudoviricetes</taxon>
        <taxon>Pantevenvirales</taxon>
        <taxon>Kyanoviridae</taxon>
        <taxon>Neritesvirus</taxon>
        <taxon>Neritesvirus scam8</taxon>
    </lineage>
</organism>
<sequence length="294" mass="32665">MAIPNPESARYSSLQEFISFSKTNDNAPSYSNLFSVHFASPPMLLKGGENATDRMQLETGDNAILLDYYAKTVNLPSKQITTGQNAVVGSAYKYATGTAFSQISMNFIMPRSQKTRNLFERWTSLMANDANQYTDYYMNYVCPKLVIYKWERGGGDYVYSDIKLIRALRDSGNNFLIAKKHKLVAAYVLENVFPYNIGSMMLNNDAATVLELNVQFYYERYRFFTEDKFDDPGYKSAITLPSKIDDVVTPESSNNTTSIPTPSAIPGAGTNPFSTIGAGTQAELNSIINGSNIG</sequence>
<accession>A0A1D8KMP9</accession>
<dbReference type="Proteomes" id="UP000224839">
    <property type="component" value="Segment"/>
</dbReference>